<organism evidence="2 3">
    <name type="scientific">Tetranychus urticae</name>
    <name type="common">Two-spotted spider mite</name>
    <dbReference type="NCBI Taxonomy" id="32264"/>
    <lineage>
        <taxon>Eukaryota</taxon>
        <taxon>Metazoa</taxon>
        <taxon>Ecdysozoa</taxon>
        <taxon>Arthropoda</taxon>
        <taxon>Chelicerata</taxon>
        <taxon>Arachnida</taxon>
        <taxon>Acari</taxon>
        <taxon>Acariformes</taxon>
        <taxon>Trombidiformes</taxon>
        <taxon>Prostigmata</taxon>
        <taxon>Eleutherengona</taxon>
        <taxon>Raphignathae</taxon>
        <taxon>Tetranychoidea</taxon>
        <taxon>Tetranychidae</taxon>
        <taxon>Tetranychus</taxon>
    </lineage>
</organism>
<proteinExistence type="predicted"/>
<feature type="transmembrane region" description="Helical" evidence="1">
    <location>
        <begin position="12"/>
        <end position="34"/>
    </location>
</feature>
<dbReference type="EMBL" id="CAEY01001585">
    <property type="status" value="NOT_ANNOTATED_CDS"/>
    <property type="molecule type" value="Genomic_DNA"/>
</dbReference>
<keyword evidence="1" id="KW-1133">Transmembrane helix</keyword>
<keyword evidence="3" id="KW-1185">Reference proteome</keyword>
<dbReference type="AlphaFoldDB" id="T1K6C7"/>
<evidence type="ECO:0000313" key="2">
    <source>
        <dbReference type="EnsemblMetazoa" id="tetur05g09365.1"/>
    </source>
</evidence>
<keyword evidence="1" id="KW-0472">Membrane</keyword>
<feature type="transmembrane region" description="Helical" evidence="1">
    <location>
        <begin position="69"/>
        <end position="90"/>
    </location>
</feature>
<feature type="transmembrane region" description="Helical" evidence="1">
    <location>
        <begin position="41"/>
        <end position="63"/>
    </location>
</feature>
<reference evidence="2" key="2">
    <citation type="submission" date="2015-06" db="UniProtKB">
        <authorList>
            <consortium name="EnsemblMetazoa"/>
        </authorList>
    </citation>
    <scope>IDENTIFICATION</scope>
</reference>
<reference evidence="3" key="1">
    <citation type="submission" date="2011-08" db="EMBL/GenBank/DDBJ databases">
        <authorList>
            <person name="Rombauts S."/>
        </authorList>
    </citation>
    <scope>NUCLEOTIDE SEQUENCE</scope>
    <source>
        <strain evidence="3">London</strain>
    </source>
</reference>
<name>T1K6C7_TETUR</name>
<evidence type="ECO:0000256" key="1">
    <source>
        <dbReference type="SAM" id="Phobius"/>
    </source>
</evidence>
<evidence type="ECO:0008006" key="4">
    <source>
        <dbReference type="Google" id="ProtNLM"/>
    </source>
</evidence>
<dbReference type="HOGENOM" id="CLU_2429899_0_0_1"/>
<keyword evidence="1" id="KW-0812">Transmembrane</keyword>
<dbReference type="EnsemblMetazoa" id="tetur05g09365.1">
    <property type="protein sequence ID" value="tetur05g09365.1"/>
    <property type="gene ID" value="tetur05g09365"/>
</dbReference>
<accession>T1K6C7</accession>
<dbReference type="Proteomes" id="UP000015104">
    <property type="component" value="Unassembled WGS sequence"/>
</dbReference>
<protein>
    <recommendedName>
        <fullName evidence="4">ABC-2 type transporter domain-containing protein</fullName>
    </recommendedName>
</protein>
<sequence>MIISPTVHLRSFWVAWLLLSLSQFGSIANGFFLAALNFDIAFIYALLTGFVFVSETLSGFLWPTLALPYYIRPLIYLNSYSLVFAIFYACK</sequence>
<evidence type="ECO:0000313" key="3">
    <source>
        <dbReference type="Proteomes" id="UP000015104"/>
    </source>
</evidence>